<evidence type="ECO:0000256" key="5">
    <source>
        <dbReference type="ARBA" id="ARBA00022692"/>
    </source>
</evidence>
<evidence type="ECO:0000256" key="7">
    <source>
        <dbReference type="ARBA" id="ARBA00022840"/>
    </source>
</evidence>
<dbReference type="OrthoDB" id="2015071at2759"/>
<dbReference type="Gene3D" id="1.10.510.10">
    <property type="entry name" value="Transferase(Phosphotransferase) domain 1"/>
    <property type="match status" value="1"/>
</dbReference>
<evidence type="ECO:0000256" key="8">
    <source>
        <dbReference type="ARBA" id="ARBA00022989"/>
    </source>
</evidence>
<dbReference type="GO" id="GO:0005886">
    <property type="term" value="C:plasma membrane"/>
    <property type="evidence" value="ECO:0007669"/>
    <property type="project" value="UniProtKB-SubCell"/>
</dbReference>
<keyword evidence="5" id="KW-0812">Transmembrane</keyword>
<comment type="subcellular location">
    <subcellularLocation>
        <location evidence="1">Cell membrane</location>
        <topology evidence="1">Single-pass membrane protein</topology>
    </subcellularLocation>
</comment>
<evidence type="ECO:0000256" key="6">
    <source>
        <dbReference type="ARBA" id="ARBA00022741"/>
    </source>
</evidence>
<keyword evidence="6" id="KW-0547">Nucleotide-binding</keyword>
<dbReference type="AlphaFoldDB" id="A0A5A7P864"/>
<keyword evidence="4" id="KW-0808">Transferase</keyword>
<evidence type="ECO:0000313" key="13">
    <source>
        <dbReference type="Proteomes" id="UP000325081"/>
    </source>
</evidence>
<keyword evidence="13" id="KW-1185">Reference proteome</keyword>
<gene>
    <name evidence="12" type="ORF">STAS_04856</name>
</gene>
<sequence length="225" mass="25648">MFGQEWIGWWEKSVHFMKKNIQSTKQPIRRMMPQWTATVAEKISPVVKTMSSSKTLDFHLHGKGQSVIGWTIRLQTVGSTKRFAYLHEDCHPRTIHRDIKSANILVDYNMKITIRELSIGISNLQTFFLTTTLKPWLLISTRRGSVSLKFLAARAARMHGHDESEGELRDYRAPSCMAKAFTRTEVENELELHSAVPLATRLKVPPRPAIAVASRQAGPSQQFHV</sequence>
<evidence type="ECO:0000256" key="4">
    <source>
        <dbReference type="ARBA" id="ARBA00022679"/>
    </source>
</evidence>
<dbReference type="EC" id="2.7.11.1" evidence="2"/>
<dbReference type="EMBL" id="BKCP01003335">
    <property type="protein sequence ID" value="GER29023.1"/>
    <property type="molecule type" value="Genomic_DNA"/>
</dbReference>
<comment type="catalytic activity">
    <reaction evidence="10">
        <text>L-threonyl-[protein] + ATP = O-phospho-L-threonyl-[protein] + ADP + H(+)</text>
        <dbReference type="Rhea" id="RHEA:46608"/>
        <dbReference type="Rhea" id="RHEA-COMP:11060"/>
        <dbReference type="Rhea" id="RHEA-COMP:11605"/>
        <dbReference type="ChEBI" id="CHEBI:15378"/>
        <dbReference type="ChEBI" id="CHEBI:30013"/>
        <dbReference type="ChEBI" id="CHEBI:30616"/>
        <dbReference type="ChEBI" id="CHEBI:61977"/>
        <dbReference type="ChEBI" id="CHEBI:456216"/>
        <dbReference type="EC" id="2.7.11.1"/>
    </reaction>
</comment>
<dbReference type="GO" id="GO:0004674">
    <property type="term" value="F:protein serine/threonine kinase activity"/>
    <property type="evidence" value="ECO:0007669"/>
    <property type="project" value="UniProtKB-KW"/>
</dbReference>
<comment type="caution">
    <text evidence="12">The sequence shown here is derived from an EMBL/GenBank/DDBJ whole genome shotgun (WGS) entry which is preliminary data.</text>
</comment>
<comment type="catalytic activity">
    <reaction evidence="11">
        <text>L-seryl-[protein] + ATP = O-phospho-L-seryl-[protein] + ADP + H(+)</text>
        <dbReference type="Rhea" id="RHEA:17989"/>
        <dbReference type="Rhea" id="RHEA-COMP:9863"/>
        <dbReference type="Rhea" id="RHEA-COMP:11604"/>
        <dbReference type="ChEBI" id="CHEBI:15378"/>
        <dbReference type="ChEBI" id="CHEBI:29999"/>
        <dbReference type="ChEBI" id="CHEBI:30616"/>
        <dbReference type="ChEBI" id="CHEBI:83421"/>
        <dbReference type="ChEBI" id="CHEBI:456216"/>
        <dbReference type="EC" id="2.7.11.1"/>
    </reaction>
</comment>
<keyword evidence="7" id="KW-0067">ATP-binding</keyword>
<evidence type="ECO:0000256" key="9">
    <source>
        <dbReference type="ARBA" id="ARBA00023136"/>
    </source>
</evidence>
<dbReference type="GO" id="GO:0005524">
    <property type="term" value="F:ATP binding"/>
    <property type="evidence" value="ECO:0007669"/>
    <property type="project" value="UniProtKB-KW"/>
</dbReference>
<evidence type="ECO:0000256" key="10">
    <source>
        <dbReference type="ARBA" id="ARBA00047899"/>
    </source>
</evidence>
<evidence type="ECO:0000256" key="3">
    <source>
        <dbReference type="ARBA" id="ARBA00022527"/>
    </source>
</evidence>
<keyword evidence="3" id="KW-0723">Serine/threonine-protein kinase</keyword>
<accession>A0A5A7P864</accession>
<dbReference type="InterPro" id="IPR011009">
    <property type="entry name" value="Kinase-like_dom_sf"/>
</dbReference>
<dbReference type="PANTHER" id="PTHR47982">
    <property type="entry name" value="PROLINE-RICH RECEPTOR-LIKE PROTEIN KINASE PERK4"/>
    <property type="match status" value="1"/>
</dbReference>
<evidence type="ECO:0000256" key="11">
    <source>
        <dbReference type="ARBA" id="ARBA00048679"/>
    </source>
</evidence>
<dbReference type="InterPro" id="IPR047117">
    <property type="entry name" value="PERK1-13-like"/>
</dbReference>
<evidence type="ECO:0000256" key="1">
    <source>
        <dbReference type="ARBA" id="ARBA00004162"/>
    </source>
</evidence>
<protein>
    <recommendedName>
        <fullName evidence="2">non-specific serine/threonine protein kinase</fullName>
        <ecNumber evidence="2">2.7.11.1</ecNumber>
    </recommendedName>
</protein>
<organism evidence="12 13">
    <name type="scientific">Striga asiatica</name>
    <name type="common">Asiatic witchweed</name>
    <name type="synonym">Buchnera asiatica</name>
    <dbReference type="NCBI Taxonomy" id="4170"/>
    <lineage>
        <taxon>Eukaryota</taxon>
        <taxon>Viridiplantae</taxon>
        <taxon>Streptophyta</taxon>
        <taxon>Embryophyta</taxon>
        <taxon>Tracheophyta</taxon>
        <taxon>Spermatophyta</taxon>
        <taxon>Magnoliopsida</taxon>
        <taxon>eudicotyledons</taxon>
        <taxon>Gunneridae</taxon>
        <taxon>Pentapetalae</taxon>
        <taxon>asterids</taxon>
        <taxon>lamiids</taxon>
        <taxon>Lamiales</taxon>
        <taxon>Orobanchaceae</taxon>
        <taxon>Buchnereae</taxon>
        <taxon>Striga</taxon>
    </lineage>
</organism>
<keyword evidence="8" id="KW-1133">Transmembrane helix</keyword>
<dbReference type="Proteomes" id="UP000325081">
    <property type="component" value="Unassembled WGS sequence"/>
</dbReference>
<proteinExistence type="predicted"/>
<evidence type="ECO:0000256" key="2">
    <source>
        <dbReference type="ARBA" id="ARBA00012513"/>
    </source>
</evidence>
<evidence type="ECO:0000313" key="12">
    <source>
        <dbReference type="EMBL" id="GER29023.1"/>
    </source>
</evidence>
<name>A0A5A7P864_STRAF</name>
<dbReference type="SUPFAM" id="SSF56112">
    <property type="entry name" value="Protein kinase-like (PK-like)"/>
    <property type="match status" value="1"/>
</dbReference>
<reference evidence="13" key="1">
    <citation type="journal article" date="2019" name="Curr. Biol.">
        <title>Genome Sequence of Striga asiatica Provides Insight into the Evolution of Plant Parasitism.</title>
        <authorList>
            <person name="Yoshida S."/>
            <person name="Kim S."/>
            <person name="Wafula E.K."/>
            <person name="Tanskanen J."/>
            <person name="Kim Y.M."/>
            <person name="Honaas L."/>
            <person name="Yang Z."/>
            <person name="Spallek T."/>
            <person name="Conn C.E."/>
            <person name="Ichihashi Y."/>
            <person name="Cheong K."/>
            <person name="Cui S."/>
            <person name="Der J.P."/>
            <person name="Gundlach H."/>
            <person name="Jiao Y."/>
            <person name="Hori C."/>
            <person name="Ishida J.K."/>
            <person name="Kasahara H."/>
            <person name="Kiba T."/>
            <person name="Kim M.S."/>
            <person name="Koo N."/>
            <person name="Laohavisit A."/>
            <person name="Lee Y.H."/>
            <person name="Lumba S."/>
            <person name="McCourt P."/>
            <person name="Mortimer J.C."/>
            <person name="Mutuku J.M."/>
            <person name="Nomura T."/>
            <person name="Sasaki-Sekimoto Y."/>
            <person name="Seto Y."/>
            <person name="Wang Y."/>
            <person name="Wakatake T."/>
            <person name="Sakakibara H."/>
            <person name="Demura T."/>
            <person name="Yamaguchi S."/>
            <person name="Yoneyama K."/>
            <person name="Manabe R.I."/>
            <person name="Nelson D.C."/>
            <person name="Schulman A.H."/>
            <person name="Timko M.P."/>
            <person name="dePamphilis C.W."/>
            <person name="Choi D."/>
            <person name="Shirasu K."/>
        </authorList>
    </citation>
    <scope>NUCLEOTIDE SEQUENCE [LARGE SCALE GENOMIC DNA]</scope>
    <source>
        <strain evidence="13">cv. UVA1</strain>
    </source>
</reference>
<keyword evidence="9" id="KW-0472">Membrane</keyword>
<keyword evidence="12" id="KW-0418">Kinase</keyword>
<dbReference type="PANTHER" id="PTHR47982:SF6">
    <property type="entry name" value="PROLINE-RICH RECEPTOR-LIKE PROTEIN KINASE PERK4"/>
    <property type="match status" value="1"/>
</dbReference>